<proteinExistence type="predicted"/>
<dbReference type="WBParaSite" id="MhA1_Contig1049.frz3.gene12">
    <property type="protein sequence ID" value="MhA1_Contig1049.frz3.gene12"/>
    <property type="gene ID" value="MhA1_Contig1049.frz3.gene12"/>
</dbReference>
<sequence length="438" mass="50471">MVQMPCLSNDILYIISEKLLFQRDNLFGQNDLRIPNAYTLFMYHSARNMCAFISHFSKMKRLDLSSYGGERCISFYKDEILPLEQTYNNKFAGPYFVNKKMFSDLLDAGLLHISFIQIKNFLRELSKTDFSATDNNNILKYLINIKECIHNSSSPVSSNLNILNLSVDEPAAIIKKHLITLISTNIENMEFCCSEEGLFECDPETFELALLERPSISMTRIKKIATKCTIEIKSTTNFLKNLMNYLQFLLLSCPNIEFVEFVFTCHSELNTNFFNDDDYIPSDDDSIPSNSILPEEFITYLEFFVNSIIEHLKALNIGNKNLKTKIEFTSTFDDDTFEAIPSGHKLFALGKPFEIKKAGNIIDDVATIDFDNSPPYIARIIEIIDSMGRQHEFLFKIISEEPDDMDYYNDDDDNYDYYGGYDSDDYGSVSGFLFNHFI</sequence>
<accession>A0A1I8AXW8</accession>
<organism evidence="1 2">
    <name type="scientific">Meloidogyne hapla</name>
    <name type="common">Root-knot nematode worm</name>
    <dbReference type="NCBI Taxonomy" id="6305"/>
    <lineage>
        <taxon>Eukaryota</taxon>
        <taxon>Metazoa</taxon>
        <taxon>Ecdysozoa</taxon>
        <taxon>Nematoda</taxon>
        <taxon>Chromadorea</taxon>
        <taxon>Rhabditida</taxon>
        <taxon>Tylenchina</taxon>
        <taxon>Tylenchomorpha</taxon>
        <taxon>Tylenchoidea</taxon>
        <taxon>Meloidogynidae</taxon>
        <taxon>Meloidogyninae</taxon>
        <taxon>Meloidogyne</taxon>
    </lineage>
</organism>
<evidence type="ECO:0000313" key="2">
    <source>
        <dbReference type="WBParaSite" id="MhA1_Contig1049.frz3.gene12"/>
    </source>
</evidence>
<dbReference type="Proteomes" id="UP000095281">
    <property type="component" value="Unplaced"/>
</dbReference>
<evidence type="ECO:0000313" key="1">
    <source>
        <dbReference type="Proteomes" id="UP000095281"/>
    </source>
</evidence>
<name>A0A1I8AXW8_MELHA</name>
<reference evidence="2" key="1">
    <citation type="submission" date="2016-11" db="UniProtKB">
        <authorList>
            <consortium name="WormBaseParasite"/>
        </authorList>
    </citation>
    <scope>IDENTIFICATION</scope>
</reference>
<dbReference type="AlphaFoldDB" id="A0A1I8AXW8"/>
<protein>
    <submittedName>
        <fullName evidence="2">F-box domain-containing protein</fullName>
    </submittedName>
</protein>
<keyword evidence="1" id="KW-1185">Reference proteome</keyword>